<dbReference type="Gene3D" id="3.40.50.720">
    <property type="entry name" value="NAD(P)-binding Rossmann-like Domain"/>
    <property type="match status" value="1"/>
</dbReference>
<organism evidence="3 4">
    <name type="scientific">Streptomyces marincola</name>
    <dbReference type="NCBI Taxonomy" id="2878388"/>
    <lineage>
        <taxon>Bacteria</taxon>
        <taxon>Bacillati</taxon>
        <taxon>Actinomycetota</taxon>
        <taxon>Actinomycetes</taxon>
        <taxon>Kitasatosporales</taxon>
        <taxon>Streptomycetaceae</taxon>
        <taxon>Streptomyces</taxon>
    </lineage>
</organism>
<dbReference type="Proteomes" id="UP000194218">
    <property type="component" value="Chromosome"/>
</dbReference>
<evidence type="ECO:0000313" key="4">
    <source>
        <dbReference type="Proteomes" id="UP000194218"/>
    </source>
</evidence>
<dbReference type="AlphaFoldDB" id="A0A1W7CYT7"/>
<feature type="domain" description="Ketopantoate reductase C-terminal" evidence="2">
    <location>
        <begin position="178"/>
        <end position="299"/>
    </location>
</feature>
<dbReference type="KEGG" id="smao:CAG99_14280"/>
<dbReference type="Pfam" id="PF08546">
    <property type="entry name" value="ApbA_C"/>
    <property type="match status" value="1"/>
</dbReference>
<dbReference type="Gene3D" id="1.10.1040.10">
    <property type="entry name" value="N-(1-d-carboxylethyl)-l-norvaline Dehydrogenase, domain 2"/>
    <property type="match status" value="1"/>
</dbReference>
<keyword evidence="4" id="KW-1185">Reference proteome</keyword>
<dbReference type="InterPro" id="IPR008927">
    <property type="entry name" value="6-PGluconate_DH-like_C_sf"/>
</dbReference>
<gene>
    <name evidence="3" type="ORF">CAG99_14280</name>
</gene>
<evidence type="ECO:0000259" key="1">
    <source>
        <dbReference type="Pfam" id="PF02558"/>
    </source>
</evidence>
<dbReference type="PANTHER" id="PTHR21708">
    <property type="entry name" value="PROBABLE 2-DEHYDROPANTOATE 2-REDUCTASE"/>
    <property type="match status" value="1"/>
</dbReference>
<dbReference type="SUPFAM" id="SSF48179">
    <property type="entry name" value="6-phosphogluconate dehydrogenase C-terminal domain-like"/>
    <property type="match status" value="1"/>
</dbReference>
<evidence type="ECO:0000259" key="2">
    <source>
        <dbReference type="Pfam" id="PF08546"/>
    </source>
</evidence>
<feature type="domain" description="Ketopantoate reductase N-terminal" evidence="1">
    <location>
        <begin position="4"/>
        <end position="136"/>
    </location>
</feature>
<dbReference type="InterPro" id="IPR051402">
    <property type="entry name" value="KPR-Related"/>
</dbReference>
<accession>A0A1W7CYT7</accession>
<evidence type="ECO:0000313" key="3">
    <source>
        <dbReference type="EMBL" id="ARQ69877.1"/>
    </source>
</evidence>
<dbReference type="OrthoDB" id="9796561at2"/>
<protein>
    <submittedName>
        <fullName evidence="3">2-dehydropantoate 2-reductase</fullName>
    </submittedName>
</protein>
<dbReference type="EMBL" id="CP021121">
    <property type="protein sequence ID" value="ARQ69877.1"/>
    <property type="molecule type" value="Genomic_DNA"/>
</dbReference>
<reference evidence="3 4" key="1">
    <citation type="submission" date="2017-05" db="EMBL/GenBank/DDBJ databases">
        <title>Complete genome sequence of Streptomyces sp. SCSIO 03032 revealed the diverse biosynthetic pathways for its bioactive secondary metabolites.</title>
        <authorList>
            <person name="Ma L."/>
            <person name="Zhu Y."/>
            <person name="Zhang W."/>
            <person name="Zhang G."/>
            <person name="Tian X."/>
            <person name="Zhang S."/>
            <person name="Zhang C."/>
        </authorList>
    </citation>
    <scope>NUCLEOTIDE SEQUENCE [LARGE SCALE GENOMIC DNA]</scope>
    <source>
        <strain evidence="3 4">SCSIO 03032</strain>
    </source>
</reference>
<dbReference type="InterPro" id="IPR013752">
    <property type="entry name" value="KPA_reductase"/>
</dbReference>
<dbReference type="InterPro" id="IPR013332">
    <property type="entry name" value="KPR_N"/>
</dbReference>
<name>A0A1W7CYT7_9ACTN</name>
<proteinExistence type="predicted"/>
<dbReference type="Pfam" id="PF02558">
    <property type="entry name" value="ApbA"/>
    <property type="match status" value="1"/>
</dbReference>
<dbReference type="PANTHER" id="PTHR21708:SF26">
    <property type="entry name" value="2-DEHYDROPANTOATE 2-REDUCTASE"/>
    <property type="match status" value="1"/>
</dbReference>
<dbReference type="InterPro" id="IPR036291">
    <property type="entry name" value="NAD(P)-bd_dom_sf"/>
</dbReference>
<sequence length="324" mass="33849">MRYVIVGAGAVGGAIGGRLAESGRDVVLVARGAHGAALREHGLRLDTPDASLTLRPPVLEGPDGYRPRADDVLVLAVKTQDTVAALDAWAPVAGDVPVVCAQNGVANEDVALRRFPRVYGMCVWLPSQYLSPGRITAPCAPLTGMLHLGAHPGGVDDTARRISADLEASRFLSPVVPDVMRWKYAKLLLNLANAAEAVSGPIEGQPLTDVVAAARAEGIAALNAAGIAFAGEDEQERLRGDRMRVRPVAGAERVGGSSWQSLRRGAGSIETDYLNGEIVLLGRRFGVPTPVNETLRRLAAEFARTGRPAGSLPAAELAALTGVA</sequence>
<dbReference type="SUPFAM" id="SSF51735">
    <property type="entry name" value="NAD(P)-binding Rossmann-fold domains"/>
    <property type="match status" value="1"/>
</dbReference>
<dbReference type="InterPro" id="IPR013328">
    <property type="entry name" value="6PGD_dom2"/>
</dbReference>
<dbReference type="RefSeq" id="WP_086159744.1">
    <property type="nucleotide sequence ID" value="NZ_CP021121.1"/>
</dbReference>
<dbReference type="GO" id="GO:0005737">
    <property type="term" value="C:cytoplasm"/>
    <property type="evidence" value="ECO:0007669"/>
    <property type="project" value="TreeGrafter"/>
</dbReference>